<proteinExistence type="predicted"/>
<reference evidence="1" key="1">
    <citation type="submission" date="2018-05" db="EMBL/GenBank/DDBJ databases">
        <title>Draft genome of Mucuna pruriens seed.</title>
        <authorList>
            <person name="Nnadi N.E."/>
            <person name="Vos R."/>
            <person name="Hasami M.H."/>
            <person name="Devisetty U.K."/>
            <person name="Aguiy J.C."/>
        </authorList>
    </citation>
    <scope>NUCLEOTIDE SEQUENCE [LARGE SCALE GENOMIC DNA]</scope>
    <source>
        <strain evidence="1">JCA_2017</strain>
    </source>
</reference>
<dbReference type="AlphaFoldDB" id="A0A371G528"/>
<evidence type="ECO:0000313" key="2">
    <source>
        <dbReference type="Proteomes" id="UP000257109"/>
    </source>
</evidence>
<dbReference type="Pfam" id="PF03242">
    <property type="entry name" value="LEA_3a"/>
    <property type="match status" value="1"/>
</dbReference>
<name>A0A371G528_MUCPR</name>
<dbReference type="GO" id="GO:0005739">
    <property type="term" value="C:mitochondrion"/>
    <property type="evidence" value="ECO:0007669"/>
    <property type="project" value="TreeGrafter"/>
</dbReference>
<evidence type="ECO:0000313" key="1">
    <source>
        <dbReference type="EMBL" id="RDX85665.1"/>
    </source>
</evidence>
<protein>
    <submittedName>
        <fullName evidence="1">Late embryogenis abundant protein 41</fullName>
    </submittedName>
</protein>
<dbReference type="STRING" id="157652.A0A371G528"/>
<organism evidence="1 2">
    <name type="scientific">Mucuna pruriens</name>
    <name type="common">Velvet bean</name>
    <name type="synonym">Dolichos pruriens</name>
    <dbReference type="NCBI Taxonomy" id="157652"/>
    <lineage>
        <taxon>Eukaryota</taxon>
        <taxon>Viridiplantae</taxon>
        <taxon>Streptophyta</taxon>
        <taxon>Embryophyta</taxon>
        <taxon>Tracheophyta</taxon>
        <taxon>Spermatophyta</taxon>
        <taxon>Magnoliopsida</taxon>
        <taxon>eudicotyledons</taxon>
        <taxon>Gunneridae</taxon>
        <taxon>Pentapetalae</taxon>
        <taxon>rosids</taxon>
        <taxon>fabids</taxon>
        <taxon>Fabales</taxon>
        <taxon>Fabaceae</taxon>
        <taxon>Papilionoideae</taxon>
        <taxon>50 kb inversion clade</taxon>
        <taxon>NPAAA clade</taxon>
        <taxon>indigoferoid/millettioid clade</taxon>
        <taxon>Phaseoleae</taxon>
        <taxon>Mucuna</taxon>
    </lineage>
</organism>
<dbReference type="PANTHER" id="PTHR33509">
    <property type="entry name" value="LATE EMBRYOGENIS ABUNDANT PROTEIN 2-RELATED"/>
    <property type="match status" value="1"/>
</dbReference>
<gene>
    <name evidence="1" type="primary">LEA41</name>
    <name evidence="1" type="ORF">CR513_33113</name>
</gene>
<keyword evidence="2" id="KW-1185">Reference proteome</keyword>
<dbReference type="GO" id="GO:0006950">
    <property type="term" value="P:response to stress"/>
    <property type="evidence" value="ECO:0007669"/>
    <property type="project" value="TreeGrafter"/>
</dbReference>
<feature type="non-terminal residue" evidence="1">
    <location>
        <position position="1"/>
    </location>
</feature>
<sequence length="167" mass="18391">MFSNYNSRASFNQANSYIKKWLRNPNVWCASSHIQRELRGGSCCGSILGQQLSQQQTDDSNSIPSHGTLFLPSQTRPCLRSSSVRRSYAVVSDASSVRGGLDRIGSRRGMVVGKVEEKSGFGASSSWAPDPVTGYYRPINHSDEIDPVELRQMLLNRKVRSSSSSSS</sequence>
<accession>A0A371G528</accession>
<dbReference type="EMBL" id="QJKJ01006735">
    <property type="protein sequence ID" value="RDX85665.1"/>
    <property type="molecule type" value="Genomic_DNA"/>
</dbReference>
<dbReference type="Proteomes" id="UP000257109">
    <property type="component" value="Unassembled WGS sequence"/>
</dbReference>
<dbReference type="PANTHER" id="PTHR33509:SF34">
    <property type="entry name" value="LATE EMBRYOGENIS ABUNDANT PROTEIN 41"/>
    <property type="match status" value="1"/>
</dbReference>
<comment type="caution">
    <text evidence="1">The sequence shown here is derived from an EMBL/GenBank/DDBJ whole genome shotgun (WGS) entry which is preliminary data.</text>
</comment>
<dbReference type="InterPro" id="IPR004926">
    <property type="entry name" value="LEA_3a"/>
</dbReference>
<dbReference type="OrthoDB" id="1693956at2759"/>